<sequence length="284" mass="31729">MLNRDSTPKTWDPHLILEEITELAIQCAAPKTPYTVKSILYLLPSSCHSMHCTKNTLYSQVNIVPSSIQLPFNVLHQKHPIESSQYCTFFHPVAIQCAAPKTPYTVKSILYLLPSSCHSMCCTKNTLYSQVNTVPSSIQLPFNAQHQKHAIQSSQYCTFFCSVAIQCAAPKTPHSVKSILYLLPSSCHSMCCTKNTPYSQVNTVPSSIQLPLIALHQKHPIQSSQYCTFFHPVAIQCAAPKTPYTVEVNTVPSSIQLLLKAPHPKTCPYSQALNIRRIRPDDNF</sequence>
<dbReference type="EMBL" id="JAEAOA010001325">
    <property type="protein sequence ID" value="KAK3612046.1"/>
    <property type="molecule type" value="Genomic_DNA"/>
</dbReference>
<reference evidence="1" key="3">
    <citation type="submission" date="2023-05" db="EMBL/GenBank/DDBJ databases">
        <authorList>
            <person name="Smith C.H."/>
        </authorList>
    </citation>
    <scope>NUCLEOTIDE SEQUENCE</scope>
    <source>
        <strain evidence="1">CHS0354</strain>
        <tissue evidence="1">Mantle</tissue>
    </source>
</reference>
<organism evidence="1 2">
    <name type="scientific">Potamilus streckersoni</name>
    <dbReference type="NCBI Taxonomy" id="2493646"/>
    <lineage>
        <taxon>Eukaryota</taxon>
        <taxon>Metazoa</taxon>
        <taxon>Spiralia</taxon>
        <taxon>Lophotrochozoa</taxon>
        <taxon>Mollusca</taxon>
        <taxon>Bivalvia</taxon>
        <taxon>Autobranchia</taxon>
        <taxon>Heteroconchia</taxon>
        <taxon>Palaeoheterodonta</taxon>
        <taxon>Unionida</taxon>
        <taxon>Unionoidea</taxon>
        <taxon>Unionidae</taxon>
        <taxon>Ambleminae</taxon>
        <taxon>Lampsilini</taxon>
        <taxon>Potamilus</taxon>
    </lineage>
</organism>
<dbReference type="AlphaFoldDB" id="A0AAE0WEU7"/>
<reference evidence="1" key="1">
    <citation type="journal article" date="2021" name="Genome Biol. Evol.">
        <title>A High-Quality Reference Genome for a Parasitic Bivalve with Doubly Uniparental Inheritance (Bivalvia: Unionida).</title>
        <authorList>
            <person name="Smith C.H."/>
        </authorList>
    </citation>
    <scope>NUCLEOTIDE SEQUENCE</scope>
    <source>
        <strain evidence="1">CHS0354</strain>
    </source>
</reference>
<protein>
    <submittedName>
        <fullName evidence="1">Uncharacterized protein</fullName>
    </submittedName>
</protein>
<name>A0AAE0WEU7_9BIVA</name>
<accession>A0AAE0WEU7</accession>
<keyword evidence="2" id="KW-1185">Reference proteome</keyword>
<reference evidence="1" key="2">
    <citation type="journal article" date="2021" name="Genome Biol. Evol.">
        <title>Developing a high-quality reference genome for a parasitic bivalve with doubly uniparental inheritance (Bivalvia: Unionida).</title>
        <authorList>
            <person name="Smith C.H."/>
        </authorList>
    </citation>
    <scope>NUCLEOTIDE SEQUENCE</scope>
    <source>
        <strain evidence="1">CHS0354</strain>
        <tissue evidence="1">Mantle</tissue>
    </source>
</reference>
<proteinExistence type="predicted"/>
<comment type="caution">
    <text evidence="1">The sequence shown here is derived from an EMBL/GenBank/DDBJ whole genome shotgun (WGS) entry which is preliminary data.</text>
</comment>
<dbReference type="Proteomes" id="UP001195483">
    <property type="component" value="Unassembled WGS sequence"/>
</dbReference>
<evidence type="ECO:0000313" key="2">
    <source>
        <dbReference type="Proteomes" id="UP001195483"/>
    </source>
</evidence>
<evidence type="ECO:0000313" key="1">
    <source>
        <dbReference type="EMBL" id="KAK3612046.1"/>
    </source>
</evidence>
<gene>
    <name evidence="1" type="ORF">CHS0354_021728</name>
</gene>